<organism evidence="1 2">
    <name type="scientific">Larkinella bovis</name>
    <dbReference type="NCBI Taxonomy" id="683041"/>
    <lineage>
        <taxon>Bacteria</taxon>
        <taxon>Pseudomonadati</taxon>
        <taxon>Bacteroidota</taxon>
        <taxon>Cytophagia</taxon>
        <taxon>Cytophagales</taxon>
        <taxon>Spirosomataceae</taxon>
        <taxon>Larkinella</taxon>
    </lineage>
</organism>
<dbReference type="EMBL" id="JBHSMA010000001">
    <property type="protein sequence ID" value="MFC5407672.1"/>
    <property type="molecule type" value="Genomic_DNA"/>
</dbReference>
<sequence length="231" mass="27400">MSKRIQKVRRDLRQHAKIEFQGKLKVDLALDLKFSFLKILSDRTKNEKKYQFHLLKVLPQIYTDTYYDDPLLLPAFIEKVENNIRNGGQGFSTFKYDFYFLMLIQKQDNLMQITETKSYAIGQYLGTMAKQFAAWRDDCPIKSFEKSYVGNLTRRISSLDDVAAFCDFLNQKLTIHERLYPDVKNAFLNLTALLRQFDERYNKHHCSLGFFESYYTIDRKEKETKTETTTN</sequence>
<dbReference type="RefSeq" id="WP_379840354.1">
    <property type="nucleotide sequence ID" value="NZ_JBHSMA010000001.1"/>
</dbReference>
<dbReference type="Proteomes" id="UP001596106">
    <property type="component" value="Unassembled WGS sequence"/>
</dbReference>
<keyword evidence="2" id="KW-1185">Reference proteome</keyword>
<evidence type="ECO:0000313" key="1">
    <source>
        <dbReference type="EMBL" id="MFC5407672.1"/>
    </source>
</evidence>
<evidence type="ECO:0008006" key="3">
    <source>
        <dbReference type="Google" id="ProtNLM"/>
    </source>
</evidence>
<proteinExistence type="predicted"/>
<comment type="caution">
    <text evidence="1">The sequence shown here is derived from an EMBL/GenBank/DDBJ whole genome shotgun (WGS) entry which is preliminary data.</text>
</comment>
<evidence type="ECO:0000313" key="2">
    <source>
        <dbReference type="Proteomes" id="UP001596106"/>
    </source>
</evidence>
<reference evidence="2" key="1">
    <citation type="journal article" date="2019" name="Int. J. Syst. Evol. Microbiol.">
        <title>The Global Catalogue of Microorganisms (GCM) 10K type strain sequencing project: providing services to taxonomists for standard genome sequencing and annotation.</title>
        <authorList>
            <consortium name="The Broad Institute Genomics Platform"/>
            <consortium name="The Broad Institute Genome Sequencing Center for Infectious Disease"/>
            <person name="Wu L."/>
            <person name="Ma J."/>
        </authorList>
    </citation>
    <scope>NUCLEOTIDE SEQUENCE [LARGE SCALE GENOMIC DNA]</scope>
    <source>
        <strain evidence="2">CCUG 55250</strain>
    </source>
</reference>
<gene>
    <name evidence="1" type="ORF">ACFPMF_00005</name>
</gene>
<protein>
    <recommendedName>
        <fullName evidence="3">Type I-E CRISPR-associated protein Cse2/CasB</fullName>
    </recommendedName>
</protein>
<accession>A0ABW0I5A4</accession>
<name>A0ABW0I5A4_9BACT</name>